<evidence type="ECO:0000256" key="1">
    <source>
        <dbReference type="SAM" id="SignalP"/>
    </source>
</evidence>
<reference evidence="2 3" key="1">
    <citation type="submission" date="2017-03" db="EMBL/GenBank/DDBJ databases">
        <title>Isolation of Levoglucosan Utilizing Bacteria.</title>
        <authorList>
            <person name="Arya A.S."/>
        </authorList>
    </citation>
    <scope>NUCLEOTIDE SEQUENCE [LARGE SCALE GENOMIC DNA]</scope>
    <source>
        <strain evidence="2 3">MEC069</strain>
    </source>
</reference>
<evidence type="ECO:0000313" key="3">
    <source>
        <dbReference type="Proteomes" id="UP000298246"/>
    </source>
</evidence>
<keyword evidence="1" id="KW-0732">Signal</keyword>
<dbReference type="AlphaFoldDB" id="A0A4Y8Q1D0"/>
<name>A0A4Y8Q1D0_9BACL</name>
<evidence type="ECO:0008006" key="4">
    <source>
        <dbReference type="Google" id="ProtNLM"/>
    </source>
</evidence>
<dbReference type="OrthoDB" id="128043at2"/>
<dbReference type="Proteomes" id="UP000298246">
    <property type="component" value="Unassembled WGS sequence"/>
</dbReference>
<accession>A0A4Y8Q1D0</accession>
<keyword evidence="3" id="KW-1185">Reference proteome</keyword>
<feature type="chain" id="PRO_5021439882" description="Secreted protein" evidence="1">
    <location>
        <begin position="23"/>
        <end position="284"/>
    </location>
</feature>
<comment type="caution">
    <text evidence="2">The sequence shown here is derived from an EMBL/GenBank/DDBJ whole genome shotgun (WGS) entry which is preliminary data.</text>
</comment>
<gene>
    <name evidence="2" type="ORF">B5M42_11615</name>
</gene>
<dbReference type="EMBL" id="MYFO01000013">
    <property type="protein sequence ID" value="TFE87473.1"/>
    <property type="molecule type" value="Genomic_DNA"/>
</dbReference>
<feature type="signal peptide" evidence="1">
    <location>
        <begin position="1"/>
        <end position="22"/>
    </location>
</feature>
<proteinExistence type="predicted"/>
<protein>
    <recommendedName>
        <fullName evidence="4">Secreted protein</fullName>
    </recommendedName>
</protein>
<sequence length="284" mass="30699">MKRRIFSLAAAAAFIIALGGCAKGMDHSTMQHASTGAAHQASGHKHEALASPEAADVRAVWNWTQTPLKPKQPAELSIRIENANTEQPVNDFDIMHEKQMHLIVVSRDLSYFAHLHPAYLNNGLFTVQTEWQTAGEYKLFADFTPSGAEPTVQSTTVQVAGDAPPPIVLQPNTDKPQTVDGKLVTLNLPTPAAGQEAKLTFTIKDAATGQPITGLQPYLGAVGHVVVISADAKHYLHVHPLDEGATGPDAVFMTTFPASGTYKIWGQFQYDNRVFTVPFVVNVP</sequence>
<evidence type="ECO:0000313" key="2">
    <source>
        <dbReference type="EMBL" id="TFE87473.1"/>
    </source>
</evidence>
<dbReference type="RefSeq" id="WP_134752951.1">
    <property type="nucleotide sequence ID" value="NZ_MYFO02000010.1"/>
</dbReference>
<dbReference type="PROSITE" id="PS51257">
    <property type="entry name" value="PROKAR_LIPOPROTEIN"/>
    <property type="match status" value="1"/>
</dbReference>
<organism evidence="2 3">
    <name type="scientific">Paenibacillus athensensis</name>
    <dbReference type="NCBI Taxonomy" id="1967502"/>
    <lineage>
        <taxon>Bacteria</taxon>
        <taxon>Bacillati</taxon>
        <taxon>Bacillota</taxon>
        <taxon>Bacilli</taxon>
        <taxon>Bacillales</taxon>
        <taxon>Paenibacillaceae</taxon>
        <taxon>Paenibacillus</taxon>
    </lineage>
</organism>